<sequence length="196" mass="21335">MNIRVVHALPGRVRLKIAPMIRHPVLAREIEDRVKGAPGVTGVECNPVTGSLVILYEPATKMAKDTIRSLTEVFKSISPELTGKQVANLLKPSLPPECPDVSPYAASITQFFGALNAGVSNILGGLDLKVLLPTTLFVLGINRMIAERATPPAWYNLLWFSLATFMLFHPTKTSSLEQASVLHETMEGMATLEMAE</sequence>
<organism evidence="1 2">
    <name type="scientific">Desulfobacca acetoxidans (strain ATCC 700848 / DSM 11109 / ASRB2)</name>
    <dbReference type="NCBI Taxonomy" id="880072"/>
    <lineage>
        <taxon>Bacteria</taxon>
        <taxon>Pseudomonadati</taxon>
        <taxon>Thermodesulfobacteriota</taxon>
        <taxon>Desulfobaccia</taxon>
        <taxon>Desulfobaccales</taxon>
        <taxon>Desulfobaccaceae</taxon>
        <taxon>Desulfobacca</taxon>
    </lineage>
</organism>
<dbReference type="EMBL" id="CP002629">
    <property type="protein sequence ID" value="AEB08096.1"/>
    <property type="molecule type" value="Genomic_DNA"/>
</dbReference>
<protein>
    <recommendedName>
        <fullName evidence="3">Heavy metal translocating P-type ATPase</fullName>
    </recommendedName>
</protein>
<dbReference type="RefSeq" id="WP_013705209.1">
    <property type="nucleotide sequence ID" value="NC_015388.1"/>
</dbReference>
<evidence type="ECO:0000313" key="2">
    <source>
        <dbReference type="Proteomes" id="UP000000483"/>
    </source>
</evidence>
<reference evidence="1 2" key="1">
    <citation type="journal article" date="2011" name="Stand. Genomic Sci.">
        <title>Complete genome sequence of the acetate-degrading sulfate reducer Desulfobacca acetoxidans type strain (ASRB2).</title>
        <authorList>
            <person name="Goker M."/>
            <person name="Teshima H."/>
            <person name="Lapidus A."/>
            <person name="Nolan M."/>
            <person name="Lucas S."/>
            <person name="Hammon N."/>
            <person name="Deshpande S."/>
            <person name="Cheng J.F."/>
            <person name="Tapia R."/>
            <person name="Han C."/>
            <person name="Goodwin L."/>
            <person name="Pitluck S."/>
            <person name="Huntemann M."/>
            <person name="Liolios K."/>
            <person name="Ivanova N."/>
            <person name="Pagani I."/>
            <person name="Mavromatis K."/>
            <person name="Ovchinikova G."/>
            <person name="Pati A."/>
            <person name="Chen A."/>
            <person name="Palaniappan K."/>
            <person name="Land M."/>
            <person name="Hauser L."/>
            <person name="Brambilla E.M."/>
            <person name="Rohde M."/>
            <person name="Spring S."/>
            <person name="Detter J.C."/>
            <person name="Woyke T."/>
            <person name="Bristow J."/>
            <person name="Eisen J.A."/>
            <person name="Markowitz V."/>
            <person name="Hugenholtz P."/>
            <person name="Kyrpides N.C."/>
            <person name="Klenk H.P."/>
        </authorList>
    </citation>
    <scope>NUCLEOTIDE SEQUENCE [LARGE SCALE GENOMIC DNA]</scope>
    <source>
        <strain evidence="2">ATCC 700848 / DSM 11109 / ASRB2</strain>
    </source>
</reference>
<dbReference type="eggNOG" id="ENOG50341HZ">
    <property type="taxonomic scope" value="Bacteria"/>
</dbReference>
<dbReference type="HOGENOM" id="CLU_1353465_0_0_7"/>
<evidence type="ECO:0000313" key="1">
    <source>
        <dbReference type="EMBL" id="AEB08096.1"/>
    </source>
</evidence>
<proteinExistence type="predicted"/>
<dbReference type="Pfam" id="PF19991">
    <property type="entry name" value="HMA_2"/>
    <property type="match status" value="1"/>
</dbReference>
<name>F2NC19_DESAR</name>
<dbReference type="STRING" id="880072.Desac_0203"/>
<dbReference type="OrthoDB" id="5397694at2"/>
<dbReference type="Proteomes" id="UP000000483">
    <property type="component" value="Chromosome"/>
</dbReference>
<accession>F2NC19</accession>
<evidence type="ECO:0008006" key="3">
    <source>
        <dbReference type="Google" id="ProtNLM"/>
    </source>
</evidence>
<dbReference type="KEGG" id="dao:Desac_0203"/>
<reference evidence="2" key="2">
    <citation type="submission" date="2011-03" db="EMBL/GenBank/DDBJ databases">
        <title>The complete genome of Desulfobacca acetoxidans DSM 11109.</title>
        <authorList>
            <consortium name="US DOE Joint Genome Institute (JGI-PGF)"/>
            <person name="Lucas S."/>
            <person name="Copeland A."/>
            <person name="Lapidus A."/>
            <person name="Bruce D."/>
            <person name="Goodwin L."/>
            <person name="Pitluck S."/>
            <person name="Peters L."/>
            <person name="Kyrpides N."/>
            <person name="Mavromatis K."/>
            <person name="Ivanova N."/>
            <person name="Ovchinnikova G."/>
            <person name="Teshima H."/>
            <person name="Detter J.C."/>
            <person name="Han C."/>
            <person name="Land M."/>
            <person name="Hauser L."/>
            <person name="Markowitz V."/>
            <person name="Cheng J.-F."/>
            <person name="Hugenholtz P."/>
            <person name="Woyke T."/>
            <person name="Wu D."/>
            <person name="Spring S."/>
            <person name="Schueler E."/>
            <person name="Brambilla E."/>
            <person name="Klenk H.-P."/>
            <person name="Eisen J.A."/>
        </authorList>
    </citation>
    <scope>NUCLEOTIDE SEQUENCE [LARGE SCALE GENOMIC DNA]</scope>
    <source>
        <strain evidence="2">ATCC 700848 / DSM 11109 / ASRB2</strain>
    </source>
</reference>
<gene>
    <name evidence="1" type="ordered locus">Desac_0203</name>
</gene>
<keyword evidence="2" id="KW-1185">Reference proteome</keyword>
<dbReference type="AlphaFoldDB" id="F2NC19"/>